<feature type="transmembrane region" description="Helical" evidence="1">
    <location>
        <begin position="30"/>
        <end position="48"/>
    </location>
</feature>
<keyword evidence="1" id="KW-1133">Transmembrane helix</keyword>
<organism evidence="2 3">
    <name type="scientific">Oceanobacillus profundus</name>
    <dbReference type="NCBI Taxonomy" id="372463"/>
    <lineage>
        <taxon>Bacteria</taxon>
        <taxon>Bacillati</taxon>
        <taxon>Bacillota</taxon>
        <taxon>Bacilli</taxon>
        <taxon>Bacillales</taxon>
        <taxon>Bacillaceae</taxon>
        <taxon>Oceanobacillus</taxon>
    </lineage>
</organism>
<dbReference type="PANTHER" id="PTHR37309">
    <property type="entry name" value="SLR0284 PROTEIN"/>
    <property type="match status" value="1"/>
</dbReference>
<evidence type="ECO:0000313" key="2">
    <source>
        <dbReference type="EMBL" id="RHW31236.1"/>
    </source>
</evidence>
<dbReference type="Pfam" id="PF04020">
    <property type="entry name" value="Phage_holin_4_2"/>
    <property type="match status" value="1"/>
</dbReference>
<reference evidence="2 3" key="1">
    <citation type="journal article" date="2007" name="Int. J. Syst. Evol. Microbiol.">
        <title>Oceanobacillus profundus sp. nov., isolated from a deep-sea sediment core.</title>
        <authorList>
            <person name="Kim Y.G."/>
            <person name="Choi D.H."/>
            <person name="Hyun S."/>
            <person name="Cho B.C."/>
        </authorList>
    </citation>
    <scope>NUCLEOTIDE SEQUENCE [LARGE SCALE GENOMIC DNA]</scope>
    <source>
        <strain evidence="2 3">DSM 18246</strain>
    </source>
</reference>
<feature type="transmembrane region" description="Helical" evidence="1">
    <location>
        <begin position="55"/>
        <end position="78"/>
    </location>
</feature>
<name>A0A417YEZ2_9BACI</name>
<sequence length="119" mass="12972">MFKRWIISLILNAVALIAVAELFQSFQLDGFGTALIASFILSILNVFIKPLLIILTLPITIITFGLFLVVINAITLMITQSLMGASFVIEGFGTAMIASIIISLLNMLLNSLVKDSLNR</sequence>
<dbReference type="InterPro" id="IPR007165">
    <property type="entry name" value="Phage_holin_4_2"/>
</dbReference>
<evidence type="ECO:0000256" key="1">
    <source>
        <dbReference type="SAM" id="Phobius"/>
    </source>
</evidence>
<comment type="caution">
    <text evidence="2">The sequence shown here is derived from an EMBL/GenBank/DDBJ whole genome shotgun (WGS) entry which is preliminary data.</text>
</comment>
<keyword evidence="1" id="KW-0812">Transmembrane</keyword>
<accession>A0A417YEZ2</accession>
<protein>
    <submittedName>
        <fullName evidence="2">Phage holin family protein</fullName>
    </submittedName>
</protein>
<proteinExistence type="predicted"/>
<dbReference type="EMBL" id="QWEH01000009">
    <property type="protein sequence ID" value="RHW31236.1"/>
    <property type="molecule type" value="Genomic_DNA"/>
</dbReference>
<feature type="transmembrane region" description="Helical" evidence="1">
    <location>
        <begin position="84"/>
        <end position="109"/>
    </location>
</feature>
<dbReference type="AlphaFoldDB" id="A0A417YEZ2"/>
<keyword evidence="3" id="KW-1185">Reference proteome</keyword>
<gene>
    <name evidence="2" type="ORF">D1B32_13605</name>
</gene>
<dbReference type="RefSeq" id="WP_095311180.1">
    <property type="nucleotide sequence ID" value="NZ_JAMAWL010000002.1"/>
</dbReference>
<dbReference type="PANTHER" id="PTHR37309:SF1">
    <property type="entry name" value="SLR0284 PROTEIN"/>
    <property type="match status" value="1"/>
</dbReference>
<evidence type="ECO:0000313" key="3">
    <source>
        <dbReference type="Proteomes" id="UP000285456"/>
    </source>
</evidence>
<dbReference type="Proteomes" id="UP000285456">
    <property type="component" value="Unassembled WGS sequence"/>
</dbReference>
<keyword evidence="1" id="KW-0472">Membrane</keyword>